<name>A0ABS2RIE6_9ACTN</name>
<dbReference type="Proteomes" id="UP000704762">
    <property type="component" value="Unassembled WGS sequence"/>
</dbReference>
<comment type="caution">
    <text evidence="2">The sequence shown here is derived from an EMBL/GenBank/DDBJ whole genome shotgun (WGS) entry which is preliminary data.</text>
</comment>
<reference evidence="2 3" key="1">
    <citation type="submission" date="2021-01" db="EMBL/GenBank/DDBJ databases">
        <title>Sequencing the genomes of 1000 actinobacteria strains.</title>
        <authorList>
            <person name="Klenk H.-P."/>
        </authorList>
    </citation>
    <scope>NUCLEOTIDE SEQUENCE [LARGE SCALE GENOMIC DNA]</scope>
    <source>
        <strain evidence="2 3">DSM 18662</strain>
    </source>
</reference>
<proteinExistence type="predicted"/>
<accession>A0ABS2RIE6</accession>
<evidence type="ECO:0000313" key="3">
    <source>
        <dbReference type="Proteomes" id="UP000704762"/>
    </source>
</evidence>
<keyword evidence="1" id="KW-0472">Membrane</keyword>
<protein>
    <recommendedName>
        <fullName evidence="4">DUF4245 domain-containing protein</fullName>
    </recommendedName>
</protein>
<dbReference type="RefSeq" id="WP_338041149.1">
    <property type="nucleotide sequence ID" value="NZ_BAAAQP010000011.1"/>
</dbReference>
<dbReference type="Pfam" id="PF14030">
    <property type="entry name" value="DUF4245"/>
    <property type="match status" value="1"/>
</dbReference>
<evidence type="ECO:0000256" key="1">
    <source>
        <dbReference type="SAM" id="Phobius"/>
    </source>
</evidence>
<keyword evidence="1" id="KW-1133">Transmembrane helix</keyword>
<feature type="transmembrane region" description="Helical" evidence="1">
    <location>
        <begin position="12"/>
        <end position="31"/>
    </location>
</feature>
<dbReference type="EMBL" id="JAFBCF010000001">
    <property type="protein sequence ID" value="MBM7797986.1"/>
    <property type="molecule type" value="Genomic_DNA"/>
</dbReference>
<keyword evidence="1" id="KW-0812">Transmembrane</keyword>
<sequence length="183" mass="19728">MAGVKRASSAGDMVRSLAVILIPLLLITLFFTRNPGDHPVEVVDWQPVLAQARDEAPYPVLAPVNLPPDWRAVRASWTRTGAADPAGNPSPRNRWQLGFLDPQDVYVGVYQGDAQVEAFVAEVTRKGALDGTSTVGDDTWARRVSSDDRTRALVLQNSKVTSIVVGDVSYAALEAFAATLRTG</sequence>
<evidence type="ECO:0008006" key="4">
    <source>
        <dbReference type="Google" id="ProtNLM"/>
    </source>
</evidence>
<keyword evidence="3" id="KW-1185">Reference proteome</keyword>
<gene>
    <name evidence="2" type="ORF">JOE57_000907</name>
</gene>
<dbReference type="InterPro" id="IPR025339">
    <property type="entry name" value="DUF4245"/>
</dbReference>
<evidence type="ECO:0000313" key="2">
    <source>
        <dbReference type="EMBL" id="MBM7797986.1"/>
    </source>
</evidence>
<organism evidence="2 3">
    <name type="scientific">Microlunatus panaciterrae</name>
    <dbReference type="NCBI Taxonomy" id="400768"/>
    <lineage>
        <taxon>Bacteria</taxon>
        <taxon>Bacillati</taxon>
        <taxon>Actinomycetota</taxon>
        <taxon>Actinomycetes</taxon>
        <taxon>Propionibacteriales</taxon>
        <taxon>Propionibacteriaceae</taxon>
        <taxon>Microlunatus</taxon>
    </lineage>
</organism>